<feature type="compositionally biased region" description="Basic and acidic residues" evidence="1">
    <location>
        <begin position="60"/>
        <end position="70"/>
    </location>
</feature>
<protein>
    <submittedName>
        <fullName evidence="2">Uncharacterized protein</fullName>
    </submittedName>
</protein>
<dbReference type="AlphaFoldDB" id="A0A5E4MJ02"/>
<evidence type="ECO:0000313" key="3">
    <source>
        <dbReference type="Proteomes" id="UP000325440"/>
    </source>
</evidence>
<dbReference type="EMBL" id="CABPRJ010000953">
    <property type="protein sequence ID" value="VVC32169.1"/>
    <property type="molecule type" value="Genomic_DNA"/>
</dbReference>
<proteinExistence type="predicted"/>
<gene>
    <name evidence="2" type="ORF">CINCED_3A003356</name>
</gene>
<organism evidence="2 3">
    <name type="scientific">Cinara cedri</name>
    <dbReference type="NCBI Taxonomy" id="506608"/>
    <lineage>
        <taxon>Eukaryota</taxon>
        <taxon>Metazoa</taxon>
        <taxon>Ecdysozoa</taxon>
        <taxon>Arthropoda</taxon>
        <taxon>Hexapoda</taxon>
        <taxon>Insecta</taxon>
        <taxon>Pterygota</taxon>
        <taxon>Neoptera</taxon>
        <taxon>Paraneoptera</taxon>
        <taxon>Hemiptera</taxon>
        <taxon>Sternorrhyncha</taxon>
        <taxon>Aphidomorpha</taxon>
        <taxon>Aphidoidea</taxon>
        <taxon>Aphididae</taxon>
        <taxon>Lachninae</taxon>
        <taxon>Cinara</taxon>
    </lineage>
</organism>
<dbReference type="Proteomes" id="UP000325440">
    <property type="component" value="Unassembled WGS sequence"/>
</dbReference>
<sequence length="81" mass="9480">MQTDSDFESGNLFNNSVLDLECSQVFRPTQALCDFLEKTEAELKNDKKKKKEVYPGNDEPSQRRDRTERELNTAKFEISLY</sequence>
<feature type="region of interest" description="Disordered" evidence="1">
    <location>
        <begin position="46"/>
        <end position="70"/>
    </location>
</feature>
<evidence type="ECO:0000313" key="2">
    <source>
        <dbReference type="EMBL" id="VVC32169.1"/>
    </source>
</evidence>
<accession>A0A5E4MJ02</accession>
<reference evidence="2 3" key="1">
    <citation type="submission" date="2019-08" db="EMBL/GenBank/DDBJ databases">
        <authorList>
            <person name="Alioto T."/>
            <person name="Alioto T."/>
            <person name="Gomez Garrido J."/>
        </authorList>
    </citation>
    <scope>NUCLEOTIDE SEQUENCE [LARGE SCALE GENOMIC DNA]</scope>
</reference>
<keyword evidence="3" id="KW-1185">Reference proteome</keyword>
<name>A0A5E4MJ02_9HEMI</name>
<evidence type="ECO:0000256" key="1">
    <source>
        <dbReference type="SAM" id="MobiDB-lite"/>
    </source>
</evidence>